<name>A0A225WY79_9STRA</name>
<proteinExistence type="predicted"/>
<sequence>MEDAINEHKKTHASECELCLDAALKSSHDTFEAATDLQAEWIESRLNTKLKVVVEAETIAFDQARKILQGQAAELVKSHASTVEERLQQNLDSAMNAARIQTLSKLGERFGDMSSALESYNAVLR</sequence>
<keyword evidence="2" id="KW-1185">Reference proteome</keyword>
<dbReference type="OrthoDB" id="146233at2759"/>
<gene>
    <name evidence="1" type="ORF">PHMEG_0002501</name>
</gene>
<dbReference type="AlphaFoldDB" id="A0A225WY79"/>
<dbReference type="Proteomes" id="UP000198211">
    <property type="component" value="Unassembled WGS sequence"/>
</dbReference>
<organism evidence="1 2">
    <name type="scientific">Phytophthora megakarya</name>
    <dbReference type="NCBI Taxonomy" id="4795"/>
    <lineage>
        <taxon>Eukaryota</taxon>
        <taxon>Sar</taxon>
        <taxon>Stramenopiles</taxon>
        <taxon>Oomycota</taxon>
        <taxon>Peronosporomycetes</taxon>
        <taxon>Peronosporales</taxon>
        <taxon>Peronosporaceae</taxon>
        <taxon>Phytophthora</taxon>
    </lineage>
</organism>
<comment type="caution">
    <text evidence="1">The sequence shown here is derived from an EMBL/GenBank/DDBJ whole genome shotgun (WGS) entry which is preliminary data.</text>
</comment>
<evidence type="ECO:0000313" key="2">
    <source>
        <dbReference type="Proteomes" id="UP000198211"/>
    </source>
</evidence>
<dbReference type="EMBL" id="NBNE01000113">
    <property type="protein sequence ID" value="OWZ22735.1"/>
    <property type="molecule type" value="Genomic_DNA"/>
</dbReference>
<protein>
    <submittedName>
        <fullName evidence="1">Uncharacterized protein</fullName>
    </submittedName>
</protein>
<reference evidence="2" key="1">
    <citation type="submission" date="2017-03" db="EMBL/GenBank/DDBJ databases">
        <title>Phytopthora megakarya and P. palmivora, two closely related causual agents of cacao black pod achieved similar genome size and gene model numbers by different mechanisms.</title>
        <authorList>
            <person name="Ali S."/>
            <person name="Shao J."/>
            <person name="Larry D.J."/>
            <person name="Kronmiller B."/>
            <person name="Shen D."/>
            <person name="Strem M.D."/>
            <person name="Melnick R.L."/>
            <person name="Guiltinan M.J."/>
            <person name="Tyler B.M."/>
            <person name="Meinhardt L.W."/>
            <person name="Bailey B.A."/>
        </authorList>
    </citation>
    <scope>NUCLEOTIDE SEQUENCE [LARGE SCALE GENOMIC DNA]</scope>
    <source>
        <strain evidence="2">zdho120</strain>
    </source>
</reference>
<accession>A0A225WY79</accession>
<evidence type="ECO:0000313" key="1">
    <source>
        <dbReference type="EMBL" id="OWZ22735.1"/>
    </source>
</evidence>